<evidence type="ECO:0000256" key="1">
    <source>
        <dbReference type="ARBA" id="ARBA00004141"/>
    </source>
</evidence>
<gene>
    <name evidence="7" type="ORF">ROSMUCSMR3_00186</name>
</gene>
<evidence type="ECO:0000256" key="3">
    <source>
        <dbReference type="ARBA" id="ARBA00022989"/>
    </source>
</evidence>
<feature type="transmembrane region" description="Helical" evidence="5">
    <location>
        <begin position="79"/>
        <end position="100"/>
    </location>
</feature>
<dbReference type="Proteomes" id="UP000192273">
    <property type="component" value="Chromosome"/>
</dbReference>
<comment type="subcellular location">
    <subcellularLocation>
        <location evidence="1">Membrane</location>
        <topology evidence="1">Multi-pass membrane protein</topology>
    </subcellularLocation>
</comment>
<evidence type="ECO:0000256" key="2">
    <source>
        <dbReference type="ARBA" id="ARBA00022692"/>
    </source>
</evidence>
<keyword evidence="4 5" id="KW-0472">Membrane</keyword>
<evidence type="ECO:0000256" key="5">
    <source>
        <dbReference type="SAM" id="Phobius"/>
    </source>
</evidence>
<feature type="transmembrane region" description="Helical" evidence="5">
    <location>
        <begin position="172"/>
        <end position="199"/>
    </location>
</feature>
<dbReference type="InterPro" id="IPR006977">
    <property type="entry name" value="Yip1_dom"/>
</dbReference>
<reference evidence="7 8" key="1">
    <citation type="submission" date="2017-03" db="EMBL/GenBank/DDBJ databases">
        <title>Genome Sequence of Roseovarius mucosus strain SMR3 Isolated from a culture of the Diatom Skeletonema marinoi.</title>
        <authorList>
            <person name="Topel M."/>
            <person name="Pinder M."/>
            <person name="Johansson O.N."/>
            <person name="Kourtchenko O."/>
            <person name="Godhe A."/>
            <person name="Clarke A.K."/>
        </authorList>
    </citation>
    <scope>NUCLEOTIDE SEQUENCE [LARGE SCALE GENOMIC DNA]</scope>
    <source>
        <strain evidence="7 8">SMR3</strain>
    </source>
</reference>
<proteinExistence type="predicted"/>
<keyword evidence="8" id="KW-1185">Reference proteome</keyword>
<dbReference type="GO" id="GO:0016020">
    <property type="term" value="C:membrane"/>
    <property type="evidence" value="ECO:0007669"/>
    <property type="project" value="UniProtKB-SubCell"/>
</dbReference>
<dbReference type="EMBL" id="CP020474">
    <property type="protein sequence ID" value="ARE81696.1"/>
    <property type="molecule type" value="Genomic_DNA"/>
</dbReference>
<keyword evidence="2 5" id="KW-0812">Transmembrane</keyword>
<organism evidence="7 8">
    <name type="scientific">Roseovarius mucosus</name>
    <dbReference type="NCBI Taxonomy" id="215743"/>
    <lineage>
        <taxon>Bacteria</taxon>
        <taxon>Pseudomonadati</taxon>
        <taxon>Pseudomonadota</taxon>
        <taxon>Alphaproteobacteria</taxon>
        <taxon>Rhodobacterales</taxon>
        <taxon>Roseobacteraceae</taxon>
        <taxon>Roseovarius</taxon>
    </lineage>
</organism>
<dbReference type="AlphaFoldDB" id="A0A1V0RJ05"/>
<dbReference type="OrthoDB" id="7872013at2"/>
<evidence type="ECO:0000256" key="4">
    <source>
        <dbReference type="ARBA" id="ARBA00023136"/>
    </source>
</evidence>
<evidence type="ECO:0000313" key="8">
    <source>
        <dbReference type="Proteomes" id="UP000192273"/>
    </source>
</evidence>
<accession>A0A1V0RJ05</accession>
<dbReference type="Pfam" id="PF04893">
    <property type="entry name" value="Yip1"/>
    <property type="match status" value="1"/>
</dbReference>
<name>A0A1V0RJ05_9RHOB</name>
<sequence>MGRGMTQAEFKALLLETLFRPREAARALIGFGLPQQILWMALVLMSVLNAIVYSVSLRLAPPMDPTAPTLMPPAFHSPLLFTLFLLGALVITVYALFWVGGMLGGKAAVQDVLVLICWLQVLRLILQAAVAVLVLALPTVAALLIFVSSVWGIYILTGFVDTAHRYDNMLKSFGIIILSIAAMAVGLSILLNLVGVAAMGGA</sequence>
<keyword evidence="3 5" id="KW-1133">Transmembrane helix</keyword>
<dbReference type="KEGG" id="rmm:ROSMUCSMR3_00186"/>
<feature type="domain" description="Yip1" evidence="6">
    <location>
        <begin position="16"/>
        <end position="189"/>
    </location>
</feature>
<evidence type="ECO:0000259" key="6">
    <source>
        <dbReference type="Pfam" id="PF04893"/>
    </source>
</evidence>
<feature type="transmembrane region" description="Helical" evidence="5">
    <location>
        <begin position="37"/>
        <end position="59"/>
    </location>
</feature>
<feature type="transmembrane region" description="Helical" evidence="5">
    <location>
        <begin position="140"/>
        <end position="160"/>
    </location>
</feature>
<feature type="transmembrane region" description="Helical" evidence="5">
    <location>
        <begin position="112"/>
        <end position="134"/>
    </location>
</feature>
<evidence type="ECO:0000313" key="7">
    <source>
        <dbReference type="EMBL" id="ARE81696.1"/>
    </source>
</evidence>
<protein>
    <submittedName>
        <fullName evidence="7">Yip1 domain protein</fullName>
    </submittedName>
</protein>